<evidence type="ECO:0000256" key="2">
    <source>
        <dbReference type="ARBA" id="ARBA00022833"/>
    </source>
</evidence>
<evidence type="ECO:0000259" key="7">
    <source>
        <dbReference type="SMART" id="SM00906"/>
    </source>
</evidence>
<dbReference type="EMBL" id="JAHMHQ010000014">
    <property type="protein sequence ID" value="KAK1634567.1"/>
    <property type="molecule type" value="Genomic_DNA"/>
</dbReference>
<name>A0AAJ0ECB9_9PEZI</name>
<keyword evidence="6" id="KW-0539">Nucleus</keyword>
<sequence>IDFYLERFTRVSGRETENATILNIQAFLLRSYPAIMQGKTDSATIFLGIACNMAKVMGSHVKPASGSDSQPILSTDSETSRKRTFWACFWMDRRLAMLEGRAVHLTACNISVEFPACEFLHQDSESNGGQATPEMLYALHLEFSDMQDKYSFSSSSSVGDAISDGNLRYITWLKNLPPTLRNTKKSEYSLASFISLHLCYHAGMILLHRPSFQVDGEQDRLANSPCLESAYAISGLLKAYRKQFSNLVVDFMVLHAAFTGALVHMIMLEHSAVASYHKSMRALRAIVEFLGWVIPHSQYARSIHQDLQTFASTWSI</sequence>
<accession>A0AAJ0ECB9</accession>
<keyword evidence="9" id="KW-1185">Reference proteome</keyword>
<keyword evidence="1" id="KW-0479">Metal-binding</keyword>
<evidence type="ECO:0000313" key="9">
    <source>
        <dbReference type="Proteomes" id="UP001243989"/>
    </source>
</evidence>
<feature type="non-terminal residue" evidence="8">
    <location>
        <position position="1"/>
    </location>
</feature>
<keyword evidence="5" id="KW-0804">Transcription</keyword>
<dbReference type="InterPro" id="IPR007219">
    <property type="entry name" value="XnlR_reg_dom"/>
</dbReference>
<evidence type="ECO:0000313" key="8">
    <source>
        <dbReference type="EMBL" id="KAK1634567.1"/>
    </source>
</evidence>
<keyword evidence="2" id="KW-0862">Zinc</keyword>
<organism evidence="8 9">
    <name type="scientific">Colletotrichum phormii</name>
    <dbReference type="NCBI Taxonomy" id="359342"/>
    <lineage>
        <taxon>Eukaryota</taxon>
        <taxon>Fungi</taxon>
        <taxon>Dikarya</taxon>
        <taxon>Ascomycota</taxon>
        <taxon>Pezizomycotina</taxon>
        <taxon>Sordariomycetes</taxon>
        <taxon>Hypocreomycetidae</taxon>
        <taxon>Glomerellales</taxon>
        <taxon>Glomerellaceae</taxon>
        <taxon>Colletotrichum</taxon>
        <taxon>Colletotrichum acutatum species complex</taxon>
    </lineage>
</organism>
<dbReference type="GO" id="GO:0003677">
    <property type="term" value="F:DNA binding"/>
    <property type="evidence" value="ECO:0007669"/>
    <property type="project" value="UniProtKB-KW"/>
</dbReference>
<evidence type="ECO:0000256" key="3">
    <source>
        <dbReference type="ARBA" id="ARBA00023015"/>
    </source>
</evidence>
<proteinExistence type="predicted"/>
<dbReference type="SMART" id="SM00906">
    <property type="entry name" value="Fungal_trans"/>
    <property type="match status" value="1"/>
</dbReference>
<dbReference type="PANTHER" id="PTHR31313">
    <property type="entry name" value="TY1 ENHANCER ACTIVATOR"/>
    <property type="match status" value="1"/>
</dbReference>
<gene>
    <name evidence="8" type="ORF">BDP81DRAFT_492378</name>
</gene>
<dbReference type="GO" id="GO:0006351">
    <property type="term" value="P:DNA-templated transcription"/>
    <property type="evidence" value="ECO:0007669"/>
    <property type="project" value="InterPro"/>
</dbReference>
<dbReference type="Pfam" id="PF04082">
    <property type="entry name" value="Fungal_trans"/>
    <property type="match status" value="1"/>
</dbReference>
<evidence type="ECO:0000256" key="5">
    <source>
        <dbReference type="ARBA" id="ARBA00023163"/>
    </source>
</evidence>
<feature type="domain" description="Xylanolytic transcriptional activator regulatory" evidence="7">
    <location>
        <begin position="43"/>
        <end position="121"/>
    </location>
</feature>
<evidence type="ECO:0000256" key="4">
    <source>
        <dbReference type="ARBA" id="ARBA00023125"/>
    </source>
</evidence>
<dbReference type="InterPro" id="IPR051615">
    <property type="entry name" value="Transcr_Regulatory_Elem"/>
</dbReference>
<keyword evidence="3" id="KW-0805">Transcription regulation</keyword>
<dbReference type="AlphaFoldDB" id="A0AAJ0ECB9"/>
<keyword evidence="4" id="KW-0238">DNA-binding</keyword>
<dbReference type="PANTHER" id="PTHR31313:SF81">
    <property type="entry name" value="TY1 ENHANCER ACTIVATOR"/>
    <property type="match status" value="1"/>
</dbReference>
<dbReference type="CDD" id="cd12148">
    <property type="entry name" value="fungal_TF_MHR"/>
    <property type="match status" value="1"/>
</dbReference>
<dbReference type="GO" id="GO:0008270">
    <property type="term" value="F:zinc ion binding"/>
    <property type="evidence" value="ECO:0007669"/>
    <property type="project" value="InterPro"/>
</dbReference>
<dbReference type="Proteomes" id="UP001243989">
    <property type="component" value="Unassembled WGS sequence"/>
</dbReference>
<dbReference type="RefSeq" id="XP_060443174.1">
    <property type="nucleotide sequence ID" value="XM_060595330.1"/>
</dbReference>
<comment type="caution">
    <text evidence="8">The sequence shown here is derived from an EMBL/GenBank/DDBJ whole genome shotgun (WGS) entry which is preliminary data.</text>
</comment>
<evidence type="ECO:0000256" key="6">
    <source>
        <dbReference type="ARBA" id="ARBA00023242"/>
    </source>
</evidence>
<dbReference type="GeneID" id="85480192"/>
<evidence type="ECO:0000256" key="1">
    <source>
        <dbReference type="ARBA" id="ARBA00022723"/>
    </source>
</evidence>
<protein>
    <recommendedName>
        <fullName evidence="7">Xylanolytic transcriptional activator regulatory domain-containing protein</fullName>
    </recommendedName>
</protein>
<reference evidence="8" key="1">
    <citation type="submission" date="2021-06" db="EMBL/GenBank/DDBJ databases">
        <title>Comparative genomics, transcriptomics and evolutionary studies reveal genomic signatures of adaptation to plant cell wall in hemibiotrophic fungi.</title>
        <authorList>
            <consortium name="DOE Joint Genome Institute"/>
            <person name="Baroncelli R."/>
            <person name="Diaz J.F."/>
            <person name="Benocci T."/>
            <person name="Peng M."/>
            <person name="Battaglia E."/>
            <person name="Haridas S."/>
            <person name="Andreopoulos W."/>
            <person name="Labutti K."/>
            <person name="Pangilinan J."/>
            <person name="Floch G.L."/>
            <person name="Makela M.R."/>
            <person name="Henrissat B."/>
            <person name="Grigoriev I.V."/>
            <person name="Crouch J.A."/>
            <person name="De Vries R.P."/>
            <person name="Sukno S.A."/>
            <person name="Thon M.R."/>
        </authorList>
    </citation>
    <scope>NUCLEOTIDE SEQUENCE</scope>
    <source>
        <strain evidence="8">CBS 102054</strain>
    </source>
</reference>